<reference evidence="1" key="1">
    <citation type="submission" date="2019-08" db="EMBL/GenBank/DDBJ databases">
        <authorList>
            <person name="Kucharzyk K."/>
            <person name="Murdoch R.W."/>
            <person name="Higgins S."/>
            <person name="Loffler F."/>
        </authorList>
    </citation>
    <scope>NUCLEOTIDE SEQUENCE</scope>
</reference>
<organism evidence="1">
    <name type="scientific">bioreactor metagenome</name>
    <dbReference type="NCBI Taxonomy" id="1076179"/>
    <lineage>
        <taxon>unclassified sequences</taxon>
        <taxon>metagenomes</taxon>
        <taxon>ecological metagenomes</taxon>
    </lineage>
</organism>
<protein>
    <submittedName>
        <fullName evidence="1">Uncharacterized protein</fullName>
    </submittedName>
</protein>
<sequence length="160" mass="16949">MTTLAGGGAAYLPFSVLSCPAHPNAGTVDIWSGTYGMWKQKGIVNRNEGTGWIFGSRSDTPPDWCNVTILPNRAKSPGRTFVLADTLRSAAVGGTNIGKQFYYYFPGEPAENSGVGLAHGGRANCGFLDGHVGSMDKDELNQGPVKLTYYVDGNSIGKTI</sequence>
<evidence type="ECO:0000313" key="1">
    <source>
        <dbReference type="EMBL" id="MPN36826.1"/>
    </source>
</evidence>
<name>A0A645HE69_9ZZZZ</name>
<proteinExistence type="predicted"/>
<gene>
    <name evidence="1" type="ORF">SDC9_184338</name>
</gene>
<dbReference type="AlphaFoldDB" id="A0A645HE69"/>
<comment type="caution">
    <text evidence="1">The sequence shown here is derived from an EMBL/GenBank/DDBJ whole genome shotgun (WGS) entry which is preliminary data.</text>
</comment>
<accession>A0A645HE69</accession>
<dbReference type="EMBL" id="VSSQ01091189">
    <property type="protein sequence ID" value="MPN36826.1"/>
    <property type="molecule type" value="Genomic_DNA"/>
</dbReference>